<proteinExistence type="predicted"/>
<reference evidence="1 2" key="1">
    <citation type="journal article" date="2007" name="Appl. Environ. Microbiol.">
        <title>Genome sequence of the cellulolytic gliding bacterium Cytophaga hutchinsonii.</title>
        <authorList>
            <person name="Xie G."/>
            <person name="Bruce D.C."/>
            <person name="Challacombe J.F."/>
            <person name="Chertkov O."/>
            <person name="Detter J.C."/>
            <person name="Gilna P."/>
            <person name="Han C.S."/>
            <person name="Lucas S."/>
            <person name="Misra M."/>
            <person name="Myers G.L."/>
            <person name="Richardson P."/>
            <person name="Tapia R."/>
            <person name="Thayer N."/>
            <person name="Thompson L.S."/>
            <person name="Brettin T.S."/>
            <person name="Henrissat B."/>
            <person name="Wilson D.B."/>
            <person name="McBride M.J."/>
        </authorList>
    </citation>
    <scope>NUCLEOTIDE SEQUENCE [LARGE SCALE GENOMIC DNA]</scope>
    <source>
        <strain evidence="2">ATCC 33406 / DSM 1761 / CIP 103989 / NBRC 15051 / NCIMB 9469 / D465</strain>
    </source>
</reference>
<sequence>MQFIFRHRFRLLPTILNSNFKMKNIFILLSAVLLVSCQKVIDINPPKGEERVIIQAYLYEDSIARVVITKSTDYLNNTPPPSLGTGTVTLSDDHGNTETLLWNAVKQQYESVAMKGVVNDTYTLQVDFEGKTYKSISILPALEKNSSINIVFKPAQGFDEEGYYMQLTATLSMNTKLYYLFKGYQNDSLLNDVNYINYASNENTDGQIKDLDMYRYENDAVGKEAKLEVYSLTEPAYKFYNAASLQLNNDGGFFSTPPANVPSMFDNNAIGLFQCSSIQVLTKTIQ</sequence>
<gene>
    <name evidence="1" type="ordered locus">CHU_0618</name>
</gene>
<evidence type="ECO:0008006" key="3">
    <source>
        <dbReference type="Google" id="ProtNLM"/>
    </source>
</evidence>
<organism evidence="1 2">
    <name type="scientific">Cytophaga hutchinsonii (strain ATCC 33406 / DSM 1761 / CIP 103989 / NBRC 15051 / NCIMB 9469 / D465)</name>
    <dbReference type="NCBI Taxonomy" id="269798"/>
    <lineage>
        <taxon>Bacteria</taxon>
        <taxon>Pseudomonadati</taxon>
        <taxon>Bacteroidota</taxon>
        <taxon>Cytophagia</taxon>
        <taxon>Cytophagales</taxon>
        <taxon>Cytophagaceae</taxon>
        <taxon>Cytophaga</taxon>
    </lineage>
</organism>
<accession>A0A6N4SNN0</accession>
<dbReference type="EMBL" id="CP000383">
    <property type="protein sequence ID" value="ABG57905.1"/>
    <property type="molecule type" value="Genomic_DNA"/>
</dbReference>
<name>A0A6N4SNN0_CYTH3</name>
<protein>
    <recommendedName>
        <fullName evidence="3">DUF4249 domain-containing protein</fullName>
    </recommendedName>
</protein>
<evidence type="ECO:0000313" key="2">
    <source>
        <dbReference type="Proteomes" id="UP000001822"/>
    </source>
</evidence>
<dbReference type="AlphaFoldDB" id="A0A6N4SNN0"/>
<evidence type="ECO:0000313" key="1">
    <source>
        <dbReference type="EMBL" id="ABG57905.1"/>
    </source>
</evidence>
<keyword evidence="2" id="KW-1185">Reference proteome</keyword>
<dbReference type="Proteomes" id="UP000001822">
    <property type="component" value="Chromosome"/>
</dbReference>
<dbReference type="InterPro" id="IPR025345">
    <property type="entry name" value="DUF4249"/>
</dbReference>
<dbReference type="Pfam" id="PF14054">
    <property type="entry name" value="DUF4249"/>
    <property type="match status" value="1"/>
</dbReference>
<dbReference type="KEGG" id="chu:CHU_0618"/>